<dbReference type="GO" id="GO:0031416">
    <property type="term" value="C:NatB complex"/>
    <property type="evidence" value="ECO:0007669"/>
    <property type="project" value="TreeGrafter"/>
</dbReference>
<dbReference type="InterPro" id="IPR019183">
    <property type="entry name" value="NAA25_NatB_aux_su"/>
</dbReference>
<name>A0AAW2HB92_9NEOP</name>
<comment type="similarity">
    <text evidence="1">Belongs to the MDM20/NAA25 family.</text>
</comment>
<gene>
    <name evidence="4" type="ORF">PYX00_009405</name>
</gene>
<evidence type="ECO:0000313" key="4">
    <source>
        <dbReference type="EMBL" id="KAL0267022.1"/>
    </source>
</evidence>
<keyword evidence="2" id="KW-0802">TPR repeat</keyword>
<dbReference type="Gene3D" id="1.25.40.1040">
    <property type="match status" value="1"/>
</dbReference>
<dbReference type="PANTHER" id="PTHR22767:SF3">
    <property type="entry name" value="N-ALPHA-ACETYLTRANSFERASE 25, NATB AUXILIARY SUBUNIT"/>
    <property type="match status" value="1"/>
</dbReference>
<accession>A0AAW2HB92</accession>
<protein>
    <recommendedName>
        <fullName evidence="3">N-terminal acetyltransferase B complex subunit MDM20 homolog</fullName>
    </recommendedName>
</protein>
<reference evidence="4" key="1">
    <citation type="journal article" date="2024" name="Gigascience">
        <title>Chromosome-level genome of the poultry shaft louse Menopon gallinae provides insight into the host-switching and adaptive evolution of parasitic lice.</title>
        <authorList>
            <person name="Xu Y."/>
            <person name="Ma L."/>
            <person name="Liu S."/>
            <person name="Liang Y."/>
            <person name="Liu Q."/>
            <person name="He Z."/>
            <person name="Tian L."/>
            <person name="Duan Y."/>
            <person name="Cai W."/>
            <person name="Li H."/>
            <person name="Song F."/>
        </authorList>
    </citation>
    <scope>NUCLEOTIDE SEQUENCE</scope>
    <source>
        <strain evidence="4">Cailab_2023a</strain>
    </source>
</reference>
<dbReference type="InterPro" id="IPR011990">
    <property type="entry name" value="TPR-like_helical_dom_sf"/>
</dbReference>
<organism evidence="4">
    <name type="scientific">Menopon gallinae</name>
    <name type="common">poultry shaft louse</name>
    <dbReference type="NCBI Taxonomy" id="328185"/>
    <lineage>
        <taxon>Eukaryota</taxon>
        <taxon>Metazoa</taxon>
        <taxon>Ecdysozoa</taxon>
        <taxon>Arthropoda</taxon>
        <taxon>Hexapoda</taxon>
        <taxon>Insecta</taxon>
        <taxon>Pterygota</taxon>
        <taxon>Neoptera</taxon>
        <taxon>Paraneoptera</taxon>
        <taxon>Psocodea</taxon>
        <taxon>Troctomorpha</taxon>
        <taxon>Phthiraptera</taxon>
        <taxon>Amblycera</taxon>
        <taxon>Menoponidae</taxon>
        <taxon>Menopon</taxon>
    </lineage>
</organism>
<evidence type="ECO:0000256" key="2">
    <source>
        <dbReference type="ARBA" id="ARBA00022803"/>
    </source>
</evidence>
<dbReference type="EMBL" id="JARGDH010000005">
    <property type="protein sequence ID" value="KAL0267021.1"/>
    <property type="molecule type" value="Genomic_DNA"/>
</dbReference>
<dbReference type="AlphaFoldDB" id="A0AAW2HB92"/>
<dbReference type="Pfam" id="PF09797">
    <property type="entry name" value="NatB_MDM20"/>
    <property type="match status" value="1"/>
</dbReference>
<dbReference type="PANTHER" id="PTHR22767">
    <property type="entry name" value="N-TERMINAL ACETYLTRANSFERASE-RELATED"/>
    <property type="match status" value="1"/>
</dbReference>
<proteinExistence type="inferred from homology"/>
<dbReference type="SUPFAM" id="SSF48452">
    <property type="entry name" value="TPR-like"/>
    <property type="match status" value="1"/>
</dbReference>
<dbReference type="EMBL" id="JARGDH010000005">
    <property type="protein sequence ID" value="KAL0267022.1"/>
    <property type="molecule type" value="Genomic_DNA"/>
</dbReference>
<evidence type="ECO:0000256" key="1">
    <source>
        <dbReference type="ARBA" id="ARBA00006298"/>
    </source>
</evidence>
<sequence>MASNTHVDSRVAERRLRPIYDWLASGNNKKALQESEKVLKKQPNFLCAKVLKALALQRLGRESDCEQILEKVCSQVPTDEATLQAITICYRAIHKPDKICEVYLAASKKDPKNEELLTHLFMSYVRVGDYRKQHQHAMSLYKLRPKNPYYFWAVMSVVMQAKRDENIERDVALKLAEKMVTKFVKEGKIEAEQEVQLYLMILEMQGKYEEALDVIEGELGEKLKSLVTTSAKRIELLIKLERWKEANVLLKCQLERNPDSWSDYKNYLETILKVYSDYQKTESNDGNINDVFDNRVPIISGESIVWQEADYTPKMVQDFLIHLMKKVESEKKKIRGPYLAQLELYKLLKVKSLDPEMVVGNITDLLVSYFDRFGDKAICVSDLKPYLALMNINEASVFMKRITEIVGLSDGESPKQLSSLQKHICRLQISRVLGFHSLLPVDERLRLCDLILHHYHASNDLVSPDKLPTQFSCNDPYIILLSHILYSVYQDTNCKKHIIRAIYHLENALSSSPSNFHFKILLVKFYLLLGAGQQAFHFYEHLEVKYIQLDSLGFLIVFSLYGLGNFSAATSIYDTTLKFFSNNTNDSVDHLTYAYKYGSFMKIEEFIECHDRLNESLVYTFCTVENMLHYLLSTCNYAQSESAMKSMEIKPGIDKINWSKLRDNRDLNVFISYEPDNNQLNSRTVERTFENLKSYVKLRVLILKSLSAMFDFVSDNPSKNISDDKCIQNGNSDCAKNVLTDLVSELKCLYDQLNSQNLDLGIQDVINSPPPCRLKTFLKVPVHHLIADMTEIIFQMDDSSEKSSDEFFTQSSEAVAKMIETVTNSCISQLDDESLERRELLETLVGVMEFLSIAAILCGNLYSSFERNRKSQRKGKRRREETDGFDLQIYKNILTKVADCIGDLEKALDKISLKNDISNMSSEVKALTINDGDVGVKFVIVEKKLKESYSASIQEIRQFLQEKQTYVLVTLALPNASL</sequence>
<evidence type="ECO:0000256" key="3">
    <source>
        <dbReference type="ARBA" id="ARBA00029872"/>
    </source>
</evidence>
<comment type="caution">
    <text evidence="4">The sequence shown here is derived from an EMBL/GenBank/DDBJ whole genome shotgun (WGS) entry which is preliminary data.</text>
</comment>